<dbReference type="Proteomes" id="UP000318138">
    <property type="component" value="Chromosome"/>
</dbReference>
<name>A0A859FGD1_9BACI</name>
<protein>
    <submittedName>
        <fullName evidence="1">Uncharacterized protein</fullName>
    </submittedName>
</protein>
<dbReference type="EMBL" id="CP041372">
    <property type="protein sequence ID" value="QKS72157.1"/>
    <property type="molecule type" value="Genomic_DNA"/>
</dbReference>
<evidence type="ECO:0000313" key="1">
    <source>
        <dbReference type="EMBL" id="QKS72157.1"/>
    </source>
</evidence>
<evidence type="ECO:0000313" key="2">
    <source>
        <dbReference type="Proteomes" id="UP000318138"/>
    </source>
</evidence>
<proteinExistence type="predicted"/>
<keyword evidence="2" id="KW-1185">Reference proteome</keyword>
<dbReference type="AlphaFoldDB" id="A0A859FGD1"/>
<dbReference type="RefSeq" id="WP_176010141.1">
    <property type="nucleotide sequence ID" value="NZ_CP041372.2"/>
</dbReference>
<accession>A0A859FGD1</accession>
<gene>
    <name evidence="1" type="ORF">FLK61_36485</name>
</gene>
<organism evidence="1 2">
    <name type="scientific">Paenalkalicoccus suaedae</name>
    <dbReference type="NCBI Taxonomy" id="2592382"/>
    <lineage>
        <taxon>Bacteria</taxon>
        <taxon>Bacillati</taxon>
        <taxon>Bacillota</taxon>
        <taxon>Bacilli</taxon>
        <taxon>Bacillales</taxon>
        <taxon>Bacillaceae</taxon>
        <taxon>Paenalkalicoccus</taxon>
    </lineage>
</organism>
<sequence length="142" mass="16260">MQKTLLTIALTSPLSFLLIGCGNDSQEMVNGQEGDTENTTVLTTMDHPLEAEFRLVENNFVVLNISEPYTEYWDEHVGGPMTTEEKTVRIEWTDDLLIQNLEGDTVELENVEENDIVYLDYDIAQIVEQKEEIIDVDMIFIE</sequence>
<dbReference type="KEGG" id="psua:FLK61_36485"/>
<reference evidence="2" key="1">
    <citation type="submission" date="2019-07" db="EMBL/GenBank/DDBJ databases">
        <title>Bacillus alkalisoli sp. nov. isolated from saline soil.</title>
        <authorList>
            <person name="Sun J.-Q."/>
            <person name="Xu L."/>
        </authorList>
    </citation>
    <scope>NUCLEOTIDE SEQUENCE [LARGE SCALE GENOMIC DNA]</scope>
    <source>
        <strain evidence="2">M4U3P1</strain>
    </source>
</reference>
<dbReference type="PROSITE" id="PS51257">
    <property type="entry name" value="PROKAR_LIPOPROTEIN"/>
    <property type="match status" value="1"/>
</dbReference>